<evidence type="ECO:0000256" key="1">
    <source>
        <dbReference type="SAM" id="Phobius"/>
    </source>
</evidence>
<dbReference type="AlphaFoldDB" id="A0A1I2JXS5"/>
<organism evidence="2 3">
    <name type="scientific">Halobacillus alkaliphilus</name>
    <dbReference type="NCBI Taxonomy" id="396056"/>
    <lineage>
        <taxon>Bacteria</taxon>
        <taxon>Bacillati</taxon>
        <taxon>Bacillota</taxon>
        <taxon>Bacilli</taxon>
        <taxon>Bacillales</taxon>
        <taxon>Bacillaceae</taxon>
        <taxon>Halobacillus</taxon>
    </lineage>
</organism>
<sequence length="62" mass="7330">MVYAYMVPLVILVCFFIAVLLLAEWFAVFFLYTFILVTFVLPFILLYQAEGDKMDEKNRNPE</sequence>
<proteinExistence type="predicted"/>
<dbReference type="EMBL" id="FOOG01000002">
    <property type="protein sequence ID" value="SFF57631.1"/>
    <property type="molecule type" value="Genomic_DNA"/>
</dbReference>
<keyword evidence="1" id="KW-0472">Membrane</keyword>
<protein>
    <submittedName>
        <fullName evidence="2">Uncharacterized protein</fullName>
    </submittedName>
</protein>
<feature type="transmembrane region" description="Helical" evidence="1">
    <location>
        <begin position="5"/>
        <end position="23"/>
    </location>
</feature>
<keyword evidence="1" id="KW-1133">Transmembrane helix</keyword>
<dbReference type="RefSeq" id="WP_089749607.1">
    <property type="nucleotide sequence ID" value="NZ_FOOG01000002.1"/>
</dbReference>
<name>A0A1I2JXS5_9BACI</name>
<keyword evidence="3" id="KW-1185">Reference proteome</keyword>
<evidence type="ECO:0000313" key="2">
    <source>
        <dbReference type="EMBL" id="SFF57631.1"/>
    </source>
</evidence>
<keyword evidence="1" id="KW-0812">Transmembrane</keyword>
<gene>
    <name evidence="2" type="ORF">SAMN05216353_10294</name>
</gene>
<feature type="transmembrane region" description="Helical" evidence="1">
    <location>
        <begin position="29"/>
        <end position="49"/>
    </location>
</feature>
<dbReference type="Proteomes" id="UP000198897">
    <property type="component" value="Unassembled WGS sequence"/>
</dbReference>
<reference evidence="3" key="1">
    <citation type="submission" date="2016-10" db="EMBL/GenBank/DDBJ databases">
        <authorList>
            <person name="Varghese N."/>
            <person name="Submissions S."/>
        </authorList>
    </citation>
    <scope>NUCLEOTIDE SEQUENCE [LARGE SCALE GENOMIC DNA]</scope>
    <source>
        <strain evidence="3">FP5</strain>
    </source>
</reference>
<evidence type="ECO:0000313" key="3">
    <source>
        <dbReference type="Proteomes" id="UP000198897"/>
    </source>
</evidence>
<accession>A0A1I2JXS5</accession>